<feature type="region of interest" description="Disordered" evidence="1">
    <location>
        <begin position="140"/>
        <end position="187"/>
    </location>
</feature>
<evidence type="ECO:0000313" key="2">
    <source>
        <dbReference type="EMBL" id="MFC7257492.1"/>
    </source>
</evidence>
<sequence>MPRGKTQLPPDLEIDGADYEVPETEYTHARIVGNATQGEVDACILVPTLRPDYLEYHALTALFTSPRNTSVMVMSSNAGVRRRYKDLGLRGPHLIYSETHWTLASVKAGGDLAQKTELYTNQDGYPQFLYAKYSTRLPKAKTPTGCTPSSTTARSPLTGIAGRNSTNGGRNTTSRASCTSAGTRPAR</sequence>
<protein>
    <submittedName>
        <fullName evidence="2">Uncharacterized protein</fullName>
    </submittedName>
</protein>
<feature type="compositionally biased region" description="Polar residues" evidence="1">
    <location>
        <begin position="144"/>
        <end position="155"/>
    </location>
</feature>
<evidence type="ECO:0000313" key="3">
    <source>
        <dbReference type="Proteomes" id="UP001596434"/>
    </source>
</evidence>
<dbReference type="RefSeq" id="WP_379707244.1">
    <property type="nucleotide sequence ID" value="NZ_JBHTAT010000008.1"/>
</dbReference>
<evidence type="ECO:0000256" key="1">
    <source>
        <dbReference type="SAM" id="MobiDB-lite"/>
    </source>
</evidence>
<keyword evidence="3" id="KW-1185">Reference proteome</keyword>
<organism evidence="2 3">
    <name type="scientific">Haloplanus litoreus</name>
    <dbReference type="NCBI Taxonomy" id="767515"/>
    <lineage>
        <taxon>Archaea</taxon>
        <taxon>Methanobacteriati</taxon>
        <taxon>Methanobacteriota</taxon>
        <taxon>Stenosarchaea group</taxon>
        <taxon>Halobacteria</taxon>
        <taxon>Halobacteriales</taxon>
        <taxon>Haloferacaceae</taxon>
        <taxon>Haloplanus</taxon>
    </lineage>
</organism>
<reference evidence="2 3" key="1">
    <citation type="journal article" date="2019" name="Int. J. Syst. Evol. Microbiol.">
        <title>The Global Catalogue of Microorganisms (GCM) 10K type strain sequencing project: providing services to taxonomists for standard genome sequencing and annotation.</title>
        <authorList>
            <consortium name="The Broad Institute Genomics Platform"/>
            <consortium name="The Broad Institute Genome Sequencing Center for Infectious Disease"/>
            <person name="Wu L."/>
            <person name="Ma J."/>
        </authorList>
    </citation>
    <scope>NUCLEOTIDE SEQUENCE [LARGE SCALE GENOMIC DNA]</scope>
    <source>
        <strain evidence="2 3">GX21</strain>
    </source>
</reference>
<dbReference type="EMBL" id="JBHTAT010000008">
    <property type="protein sequence ID" value="MFC7257492.1"/>
    <property type="molecule type" value="Genomic_DNA"/>
</dbReference>
<name>A0ABD6A4K0_9EURY</name>
<gene>
    <name evidence="2" type="ORF">ACFQKE_19770</name>
</gene>
<dbReference type="AlphaFoldDB" id="A0ABD6A4K0"/>
<proteinExistence type="predicted"/>
<accession>A0ABD6A4K0</accession>
<dbReference type="Proteomes" id="UP001596434">
    <property type="component" value="Unassembled WGS sequence"/>
</dbReference>
<comment type="caution">
    <text evidence="2">The sequence shown here is derived from an EMBL/GenBank/DDBJ whole genome shotgun (WGS) entry which is preliminary data.</text>
</comment>
<feature type="compositionally biased region" description="Polar residues" evidence="1">
    <location>
        <begin position="163"/>
        <end position="187"/>
    </location>
</feature>